<dbReference type="EMBL" id="JANBVO010000035">
    <property type="protein sequence ID" value="KAJ9137300.1"/>
    <property type="molecule type" value="Genomic_DNA"/>
</dbReference>
<evidence type="ECO:0000256" key="3">
    <source>
        <dbReference type="RuleBase" id="RU363067"/>
    </source>
</evidence>
<dbReference type="Gene3D" id="1.10.1300.10">
    <property type="entry name" value="3'5'-cyclic nucleotide phosphodiesterase, catalytic domain"/>
    <property type="match status" value="1"/>
</dbReference>
<feature type="compositionally biased region" description="Low complexity" evidence="4">
    <location>
        <begin position="650"/>
        <end position="663"/>
    </location>
</feature>
<dbReference type="InterPro" id="IPR023174">
    <property type="entry name" value="PDEase_CS"/>
</dbReference>
<evidence type="ECO:0000259" key="5">
    <source>
        <dbReference type="PROSITE" id="PS51845"/>
    </source>
</evidence>
<comment type="caution">
    <text evidence="6">The sequence shown here is derived from an EMBL/GenBank/DDBJ whole genome shotgun (WGS) entry which is preliminary data.</text>
</comment>
<evidence type="ECO:0000313" key="6">
    <source>
        <dbReference type="EMBL" id="KAJ9137300.1"/>
    </source>
</evidence>
<proteinExistence type="inferred from homology"/>
<dbReference type="PANTHER" id="PTHR11347">
    <property type="entry name" value="CYCLIC NUCLEOTIDE PHOSPHODIESTERASE"/>
    <property type="match status" value="1"/>
</dbReference>
<dbReference type="PROSITE" id="PS00126">
    <property type="entry name" value="PDEASE_I_1"/>
    <property type="match status" value="1"/>
</dbReference>
<dbReference type="GO" id="GO:0046872">
    <property type="term" value="F:metal ion binding"/>
    <property type="evidence" value="ECO:0007669"/>
    <property type="project" value="UniProtKB-KW"/>
</dbReference>
<gene>
    <name evidence="6" type="ORF">NKR23_g9179</name>
</gene>
<feature type="domain" description="PDEase" evidence="5">
    <location>
        <begin position="288"/>
        <end position="634"/>
    </location>
</feature>
<organism evidence="6 7">
    <name type="scientific">Pleurostoma richardsiae</name>
    <dbReference type="NCBI Taxonomy" id="41990"/>
    <lineage>
        <taxon>Eukaryota</taxon>
        <taxon>Fungi</taxon>
        <taxon>Dikarya</taxon>
        <taxon>Ascomycota</taxon>
        <taxon>Pezizomycotina</taxon>
        <taxon>Sordariomycetes</taxon>
        <taxon>Sordariomycetidae</taxon>
        <taxon>Calosphaeriales</taxon>
        <taxon>Pleurostomataceae</taxon>
        <taxon>Pleurostoma</taxon>
    </lineage>
</organism>
<dbReference type="GO" id="GO:0004114">
    <property type="term" value="F:3',5'-cyclic-nucleotide phosphodiesterase activity"/>
    <property type="evidence" value="ECO:0007669"/>
    <property type="project" value="InterPro"/>
</dbReference>
<dbReference type="PROSITE" id="PS51845">
    <property type="entry name" value="PDEASE_I_2"/>
    <property type="match status" value="1"/>
</dbReference>
<evidence type="ECO:0000256" key="1">
    <source>
        <dbReference type="ARBA" id="ARBA00022723"/>
    </source>
</evidence>
<feature type="compositionally biased region" description="Low complexity" evidence="4">
    <location>
        <begin position="692"/>
        <end position="703"/>
    </location>
</feature>
<dbReference type="EC" id="3.1.4.-" evidence="3"/>
<reference evidence="6" key="1">
    <citation type="submission" date="2022-07" db="EMBL/GenBank/DDBJ databases">
        <title>Fungi with potential for degradation of polypropylene.</title>
        <authorList>
            <person name="Gostincar C."/>
        </authorList>
    </citation>
    <scope>NUCLEOTIDE SEQUENCE</scope>
    <source>
        <strain evidence="6">EXF-13308</strain>
    </source>
</reference>
<protein>
    <recommendedName>
        <fullName evidence="3">Phosphodiesterase</fullName>
        <ecNumber evidence="3">3.1.4.-</ecNumber>
    </recommendedName>
</protein>
<dbReference type="GO" id="GO:0007165">
    <property type="term" value="P:signal transduction"/>
    <property type="evidence" value="ECO:0007669"/>
    <property type="project" value="InterPro"/>
</dbReference>
<comment type="similarity">
    <text evidence="3">Belongs to the cyclic nucleotide phosphodiesterase family.</text>
</comment>
<dbReference type="Pfam" id="PF00233">
    <property type="entry name" value="PDEase_I"/>
    <property type="match status" value="1"/>
</dbReference>
<sequence>MDRSICNVIYVDRSAQQDRELRAPSQDIDQAEIDRASAGETWQRLDDDLRVLVDAFGHVQVCATGTSCISKILELHDASTIDHKPTIVLIDTPHDERIIDEEDLSRSPSPHSSPSREYDEGIDAAEEAVYGLRLLQRIITEAHVRNLSKLVVPIPIIKAPSLNSHVTDETGHASETLDDSMTVVVLETGRSSRPKLIQKCLDLGATEVLTSPLHHKNILPLEVIAYRAHKAAVKDRQALLEVRKGRKRSWVGVDCQKPYAYLREAMVSGLMNGICEPTVDVESETDGLTVSVSPDTHARIAEAVGKWHFSAHDFSEDELVIAASVMFNHALSMPELEPWRISADQLIRYLLACRAAYNSFVPYHNYRHVVDVLQATFSFLVSIGALAPYPARPDAGDAAPAKSPMAALLHPFEALTLLITAIGHDVGHPGVNNGFLITLNAPLAQLYNDRSVLEAFHCAAYSQILRRHWPAVFQDKKMRNLMISSILATDMGLHFDYMKKLGDIQEKLNINNTTEGWNGRMLEEQKALACCLLIKCADICNVAREHSTALRWMHILSDEFARQASMETELEIPSALMAPPLKDTLSMSRAQLNFMNLFAIPLFRGVVEILPAMQYCIDELEINKRLFERRVAEASAKDSPERTLPHPNDTVSSSVTTVSPAPSAEKERPAAQTVTSEMVVEASQADKLKQFSPKPADPASKPSRVPQLPKQYKEVNRAASSFDAVADFAASDPFNVGQNVAFGPGTQRRSDTTDASGSIPGAGDWASQATSATTSKMPLSPSTQGTSLVSRDSMDRPASKPGFTYAVPPDSAKSMSETRISPPLEDDTSSTGRHLEEKALKKKPSRFRMNAFPFFRKHKSPSPAAEPV</sequence>
<evidence type="ECO:0000256" key="4">
    <source>
        <dbReference type="SAM" id="MobiDB-lite"/>
    </source>
</evidence>
<dbReference type="InterPro" id="IPR003607">
    <property type="entry name" value="HD/PDEase_dom"/>
</dbReference>
<feature type="compositionally biased region" description="Basic and acidic residues" evidence="4">
    <location>
        <begin position="634"/>
        <end position="644"/>
    </location>
</feature>
<dbReference type="InterPro" id="IPR002073">
    <property type="entry name" value="PDEase_catalytic_dom"/>
</dbReference>
<feature type="region of interest" description="Disordered" evidence="4">
    <location>
        <begin position="739"/>
        <end position="847"/>
    </location>
</feature>
<evidence type="ECO:0000313" key="7">
    <source>
        <dbReference type="Proteomes" id="UP001174694"/>
    </source>
</evidence>
<name>A0AA38VNB0_9PEZI</name>
<dbReference type="CDD" id="cd00077">
    <property type="entry name" value="HDc"/>
    <property type="match status" value="1"/>
</dbReference>
<keyword evidence="2 3" id="KW-0378">Hydrolase</keyword>
<dbReference type="Proteomes" id="UP001174694">
    <property type="component" value="Unassembled WGS sequence"/>
</dbReference>
<keyword evidence="1 3" id="KW-0479">Metal-binding</keyword>
<comment type="cofactor">
    <cofactor evidence="3">
        <name>a divalent metal cation</name>
        <dbReference type="ChEBI" id="CHEBI:60240"/>
    </cofactor>
    <text evidence="3">Binds 2 divalent metal cations per subunit. Site 1 may preferentially bind zinc ions, while site 2 has a preference for magnesium and/or manganese ions.</text>
</comment>
<keyword evidence="7" id="KW-1185">Reference proteome</keyword>
<feature type="compositionally biased region" description="Polar residues" evidence="4">
    <location>
        <begin position="767"/>
        <end position="790"/>
    </location>
</feature>
<dbReference type="AlphaFoldDB" id="A0AA38VNB0"/>
<dbReference type="InterPro" id="IPR036971">
    <property type="entry name" value="PDEase_catalytic_dom_sf"/>
</dbReference>
<feature type="region of interest" description="Disordered" evidence="4">
    <location>
        <begin position="634"/>
        <end position="708"/>
    </location>
</feature>
<feature type="region of interest" description="Disordered" evidence="4">
    <location>
        <begin position="100"/>
        <end position="120"/>
    </location>
</feature>
<accession>A0AA38VNB0</accession>
<dbReference type="SUPFAM" id="SSF109604">
    <property type="entry name" value="HD-domain/PDEase-like"/>
    <property type="match status" value="1"/>
</dbReference>
<dbReference type="SMART" id="SM00471">
    <property type="entry name" value="HDc"/>
    <property type="match status" value="1"/>
</dbReference>
<evidence type="ECO:0000256" key="2">
    <source>
        <dbReference type="ARBA" id="ARBA00022801"/>
    </source>
</evidence>